<keyword evidence="1" id="KW-0479">Metal-binding</keyword>
<protein>
    <recommendedName>
        <fullName evidence="3">C2H2-type domain-containing protein</fullName>
    </recommendedName>
</protein>
<dbReference type="STRING" id="6526.A0A2C9LMX8"/>
<dbReference type="InterPro" id="IPR036236">
    <property type="entry name" value="Znf_C2H2_sf"/>
</dbReference>
<dbReference type="AlphaFoldDB" id="A0A2C9LMX8"/>
<dbReference type="KEGG" id="bgt:106077882"/>
<feature type="region of interest" description="Disordered" evidence="2">
    <location>
        <begin position="43"/>
        <end position="74"/>
    </location>
</feature>
<dbReference type="InterPro" id="IPR013087">
    <property type="entry name" value="Znf_C2H2_type"/>
</dbReference>
<dbReference type="Gene3D" id="3.30.160.60">
    <property type="entry name" value="Classic Zinc Finger"/>
    <property type="match status" value="1"/>
</dbReference>
<evidence type="ECO:0000256" key="1">
    <source>
        <dbReference type="PROSITE-ProRule" id="PRU00042"/>
    </source>
</evidence>
<dbReference type="VEuPathDB" id="VectorBase:BGLB033025"/>
<name>A0A2C9LMX8_BIOGL</name>
<keyword evidence="1" id="KW-0863">Zinc-finger</keyword>
<dbReference type="EnsemblMetazoa" id="BGLB033025-RA">
    <property type="protein sequence ID" value="BGLB033025-PA"/>
    <property type="gene ID" value="BGLB033025"/>
</dbReference>
<sequence>PQWGAAIQVCLLQQVFHSLQHTEDTHTSTFRGEAFQGEVTWGTQGEGHTRVRDTGTRGEGHSRVRDTGTQGEGERSFKCKFCGKAFASHAAHDSHVRRTHSLDKRAPCDSCGEEFSPECELHRHPLSHM</sequence>
<evidence type="ECO:0000256" key="2">
    <source>
        <dbReference type="SAM" id="MobiDB-lite"/>
    </source>
</evidence>
<gene>
    <name evidence="4" type="primary">106077882</name>
</gene>
<dbReference type="SUPFAM" id="SSF57667">
    <property type="entry name" value="beta-beta-alpha zinc fingers"/>
    <property type="match status" value="1"/>
</dbReference>
<feature type="domain" description="C2H2-type" evidence="3">
    <location>
        <begin position="77"/>
        <end position="105"/>
    </location>
</feature>
<keyword evidence="1" id="KW-0862">Zinc</keyword>
<proteinExistence type="predicted"/>
<dbReference type="SMART" id="SM00355">
    <property type="entry name" value="ZnF_C2H2"/>
    <property type="match status" value="2"/>
</dbReference>
<evidence type="ECO:0000259" key="3">
    <source>
        <dbReference type="PROSITE" id="PS50157"/>
    </source>
</evidence>
<evidence type="ECO:0000313" key="5">
    <source>
        <dbReference type="Proteomes" id="UP000076420"/>
    </source>
</evidence>
<feature type="domain" description="C2H2-type" evidence="3">
    <location>
        <begin position="106"/>
        <end position="129"/>
    </location>
</feature>
<reference evidence="4" key="1">
    <citation type="submission" date="2020-05" db="UniProtKB">
        <authorList>
            <consortium name="EnsemblMetazoa"/>
        </authorList>
    </citation>
    <scope>IDENTIFICATION</scope>
    <source>
        <strain evidence="4">BB02</strain>
    </source>
</reference>
<organism evidence="4 5">
    <name type="scientific">Biomphalaria glabrata</name>
    <name type="common">Bloodfluke planorb</name>
    <name type="synonym">Freshwater snail</name>
    <dbReference type="NCBI Taxonomy" id="6526"/>
    <lineage>
        <taxon>Eukaryota</taxon>
        <taxon>Metazoa</taxon>
        <taxon>Spiralia</taxon>
        <taxon>Lophotrochozoa</taxon>
        <taxon>Mollusca</taxon>
        <taxon>Gastropoda</taxon>
        <taxon>Heterobranchia</taxon>
        <taxon>Euthyneura</taxon>
        <taxon>Panpulmonata</taxon>
        <taxon>Hygrophila</taxon>
        <taxon>Lymnaeoidea</taxon>
        <taxon>Planorbidae</taxon>
        <taxon>Biomphalaria</taxon>
    </lineage>
</organism>
<feature type="compositionally biased region" description="Basic and acidic residues" evidence="2">
    <location>
        <begin position="47"/>
        <end position="74"/>
    </location>
</feature>
<dbReference type="Proteomes" id="UP000076420">
    <property type="component" value="Unassembled WGS sequence"/>
</dbReference>
<dbReference type="PROSITE" id="PS50157">
    <property type="entry name" value="ZINC_FINGER_C2H2_2"/>
    <property type="match status" value="2"/>
</dbReference>
<accession>A0A2C9LMX8</accession>
<dbReference type="PROSITE" id="PS00028">
    <property type="entry name" value="ZINC_FINGER_C2H2_1"/>
    <property type="match status" value="2"/>
</dbReference>
<dbReference type="GO" id="GO:0008270">
    <property type="term" value="F:zinc ion binding"/>
    <property type="evidence" value="ECO:0007669"/>
    <property type="project" value="UniProtKB-KW"/>
</dbReference>
<evidence type="ECO:0000313" key="4">
    <source>
        <dbReference type="EnsemblMetazoa" id="BGLB033025-PA"/>
    </source>
</evidence>